<feature type="transmembrane region" description="Helical" evidence="1">
    <location>
        <begin position="184"/>
        <end position="211"/>
    </location>
</feature>
<feature type="transmembrane region" description="Helical" evidence="1">
    <location>
        <begin position="21"/>
        <end position="42"/>
    </location>
</feature>
<evidence type="ECO:0000313" key="3">
    <source>
        <dbReference type="Proteomes" id="UP001464387"/>
    </source>
</evidence>
<sequence>MTSTTLARREKFDIGRVFNNTFAVIGRNIALCIGLAAVFSGLPNLVSQLARPAAPAVGDPASLAVATANYTFGYFVGFAVFGILYVGLSLLLQSSLVRAAIEDLNGKRPSFGDCIRVAIRNLLPTLGIGLLVGLGVGVASIALVVPGIILWLGWSVSIPVLIQERLGVFGSMSRSRALTKGSRWALFGLFLILMIIALVIQSMSAVVIYLFHGIAAAVLAALVQTIVSMVISVATAVSYVELRQVKEGVSVDELAEIFS</sequence>
<name>A0ABV1YS38_9HYPH</name>
<reference evidence="2 3" key="1">
    <citation type="journal article" date="2024" name="Proc. Natl. Acad. Sci. U.S.A.">
        <title>The evolutionary genomics of adaptation to stress in wild rhizobium bacteria.</title>
        <authorList>
            <person name="Kehlet-Delgado H."/>
            <person name="Montoya A.P."/>
            <person name="Jensen K.T."/>
            <person name="Wendlandt C.E."/>
            <person name="Dexheimer C."/>
            <person name="Roberts M."/>
            <person name="Torres Martinez L."/>
            <person name="Friesen M.L."/>
            <person name="Griffitts J.S."/>
            <person name="Porter S.S."/>
        </authorList>
    </citation>
    <scope>NUCLEOTIDE SEQUENCE [LARGE SCALE GENOMIC DNA]</scope>
    <source>
        <strain evidence="2 3">M0729</strain>
    </source>
</reference>
<comment type="caution">
    <text evidence="2">The sequence shown here is derived from an EMBL/GenBank/DDBJ whole genome shotgun (WGS) entry which is preliminary data.</text>
</comment>
<keyword evidence="1" id="KW-0812">Transmembrane</keyword>
<keyword evidence="3" id="KW-1185">Reference proteome</keyword>
<evidence type="ECO:0000256" key="1">
    <source>
        <dbReference type="SAM" id="Phobius"/>
    </source>
</evidence>
<keyword evidence="1" id="KW-1133">Transmembrane helix</keyword>
<accession>A0ABV1YS38</accession>
<dbReference type="EMBL" id="JAMYPJ010000103">
    <property type="protein sequence ID" value="MER8937772.1"/>
    <property type="molecule type" value="Genomic_DNA"/>
</dbReference>
<gene>
    <name evidence="2" type="ORF">NKI33_33205</name>
</gene>
<protein>
    <recommendedName>
        <fullName evidence="4">Glycerophosphoryl diester phosphodiesterase membrane domain-containing protein</fullName>
    </recommendedName>
</protein>
<evidence type="ECO:0008006" key="4">
    <source>
        <dbReference type="Google" id="ProtNLM"/>
    </source>
</evidence>
<proteinExistence type="predicted"/>
<dbReference type="RefSeq" id="WP_287387333.1">
    <property type="nucleotide sequence ID" value="NZ_JAMYMY010000053.1"/>
</dbReference>
<evidence type="ECO:0000313" key="2">
    <source>
        <dbReference type="EMBL" id="MER8937772.1"/>
    </source>
</evidence>
<dbReference type="Proteomes" id="UP001464387">
    <property type="component" value="Unassembled WGS sequence"/>
</dbReference>
<keyword evidence="1" id="KW-0472">Membrane</keyword>
<feature type="transmembrane region" description="Helical" evidence="1">
    <location>
        <begin position="72"/>
        <end position="101"/>
    </location>
</feature>
<organism evidence="2 3">
    <name type="scientific">Mesorhizobium opportunistum</name>
    <dbReference type="NCBI Taxonomy" id="593909"/>
    <lineage>
        <taxon>Bacteria</taxon>
        <taxon>Pseudomonadati</taxon>
        <taxon>Pseudomonadota</taxon>
        <taxon>Alphaproteobacteria</taxon>
        <taxon>Hyphomicrobiales</taxon>
        <taxon>Phyllobacteriaceae</taxon>
        <taxon>Mesorhizobium</taxon>
    </lineage>
</organism>
<feature type="transmembrane region" description="Helical" evidence="1">
    <location>
        <begin position="217"/>
        <end position="240"/>
    </location>
</feature>
<feature type="transmembrane region" description="Helical" evidence="1">
    <location>
        <begin position="151"/>
        <end position="172"/>
    </location>
</feature>
<feature type="transmembrane region" description="Helical" evidence="1">
    <location>
        <begin position="122"/>
        <end position="145"/>
    </location>
</feature>